<evidence type="ECO:0000313" key="4">
    <source>
        <dbReference type="Proteomes" id="UP000199382"/>
    </source>
</evidence>
<dbReference type="InterPro" id="IPR005031">
    <property type="entry name" value="COQ10_START"/>
</dbReference>
<dbReference type="CDD" id="cd07813">
    <property type="entry name" value="COQ10p_like"/>
    <property type="match status" value="1"/>
</dbReference>
<proteinExistence type="inferred from homology"/>
<organism evidence="3 4">
    <name type="scientific">Aliiruegeria lutimaris</name>
    <dbReference type="NCBI Taxonomy" id="571298"/>
    <lineage>
        <taxon>Bacteria</taxon>
        <taxon>Pseudomonadati</taxon>
        <taxon>Pseudomonadota</taxon>
        <taxon>Alphaproteobacteria</taxon>
        <taxon>Rhodobacterales</taxon>
        <taxon>Roseobacteraceae</taxon>
        <taxon>Aliiruegeria</taxon>
    </lineage>
</organism>
<feature type="domain" description="Coenzyme Q-binding protein COQ10 START" evidence="2">
    <location>
        <begin position="10"/>
        <end position="139"/>
    </location>
</feature>
<evidence type="ECO:0000259" key="2">
    <source>
        <dbReference type="Pfam" id="PF03364"/>
    </source>
</evidence>
<gene>
    <name evidence="3" type="ORF">SAMN04488026_103832</name>
</gene>
<dbReference type="SUPFAM" id="SSF55961">
    <property type="entry name" value="Bet v1-like"/>
    <property type="match status" value="1"/>
</dbReference>
<keyword evidence="4" id="KW-1185">Reference proteome</keyword>
<protein>
    <submittedName>
        <fullName evidence="3">Coenzyme Q-binding protein COQ10</fullName>
    </submittedName>
</protein>
<sequence length="151" mass="17731">MHTFSDKRVMPYTADQMYELVADIESYPKFLPWTAAARIRDRHEEADAVVEIADMMVSFKVFREKFGTRVTMRAQERTIVSEYLDGPFKYLVSKWAFRDVEGGCEVDYHIDFEFKNKILQKTAGVFFTEAQRQIMGAFEKRANALYGWKMP</sequence>
<dbReference type="InterPro" id="IPR044996">
    <property type="entry name" value="COQ10-like"/>
</dbReference>
<dbReference type="RefSeq" id="WP_093158989.1">
    <property type="nucleotide sequence ID" value="NZ_FNEK01000038.1"/>
</dbReference>
<evidence type="ECO:0000256" key="1">
    <source>
        <dbReference type="ARBA" id="ARBA00008918"/>
    </source>
</evidence>
<accession>A0A1G9B6C1</accession>
<evidence type="ECO:0000313" key="3">
    <source>
        <dbReference type="EMBL" id="SDK34644.1"/>
    </source>
</evidence>
<dbReference type="AlphaFoldDB" id="A0A1G9B6C1"/>
<dbReference type="PANTHER" id="PTHR12901">
    <property type="entry name" value="SPERM PROTEIN HOMOLOG"/>
    <property type="match status" value="1"/>
</dbReference>
<name>A0A1G9B6C1_9RHOB</name>
<comment type="similarity">
    <text evidence="1">Belongs to the ribosome association toxin RatA family.</text>
</comment>
<dbReference type="GO" id="GO:0045333">
    <property type="term" value="P:cellular respiration"/>
    <property type="evidence" value="ECO:0007669"/>
    <property type="project" value="InterPro"/>
</dbReference>
<dbReference type="Pfam" id="PF03364">
    <property type="entry name" value="Polyketide_cyc"/>
    <property type="match status" value="1"/>
</dbReference>
<dbReference type="OrthoDB" id="9804759at2"/>
<dbReference type="InterPro" id="IPR023393">
    <property type="entry name" value="START-like_dom_sf"/>
</dbReference>
<reference evidence="3 4" key="1">
    <citation type="submission" date="2016-10" db="EMBL/GenBank/DDBJ databases">
        <authorList>
            <person name="de Groot N.N."/>
        </authorList>
    </citation>
    <scope>NUCLEOTIDE SEQUENCE [LARGE SCALE GENOMIC DNA]</scope>
    <source>
        <strain evidence="3 4">DSM 25294</strain>
    </source>
</reference>
<dbReference type="Proteomes" id="UP000199382">
    <property type="component" value="Unassembled WGS sequence"/>
</dbReference>
<dbReference type="PANTHER" id="PTHR12901:SF10">
    <property type="entry name" value="COENZYME Q-BINDING PROTEIN COQ10, MITOCHONDRIAL"/>
    <property type="match status" value="1"/>
</dbReference>
<dbReference type="GO" id="GO:0048039">
    <property type="term" value="F:ubiquinone binding"/>
    <property type="evidence" value="ECO:0007669"/>
    <property type="project" value="InterPro"/>
</dbReference>
<dbReference type="STRING" id="571298.SAMN04488026_103832"/>
<dbReference type="Gene3D" id="3.30.530.20">
    <property type="match status" value="1"/>
</dbReference>
<dbReference type="EMBL" id="FNEK01000038">
    <property type="protein sequence ID" value="SDK34644.1"/>
    <property type="molecule type" value="Genomic_DNA"/>
</dbReference>